<dbReference type="KEGG" id="maer:DAI18_13615"/>
<reference evidence="4 5" key="1">
    <citation type="submission" date="2018-04" db="EMBL/GenBank/DDBJ databases">
        <title>Denitrifier Microvirgula.</title>
        <authorList>
            <person name="Anderson E."/>
            <person name="Jang J."/>
            <person name="Ishii S."/>
        </authorList>
    </citation>
    <scope>NUCLEOTIDE SEQUENCE [LARGE SCALE GENOMIC DNA]</scope>
    <source>
        <strain evidence="4 5">BE2.4</strain>
    </source>
</reference>
<organism evidence="4 5">
    <name type="scientific">Microvirgula aerodenitrificans</name>
    <dbReference type="NCBI Taxonomy" id="57480"/>
    <lineage>
        <taxon>Bacteria</taxon>
        <taxon>Pseudomonadati</taxon>
        <taxon>Pseudomonadota</taxon>
        <taxon>Betaproteobacteria</taxon>
        <taxon>Neisseriales</taxon>
        <taxon>Aquaspirillaceae</taxon>
        <taxon>Microvirgula</taxon>
    </lineage>
</organism>
<proteinExistence type="predicted"/>
<evidence type="ECO:0000259" key="3">
    <source>
        <dbReference type="Pfam" id="PF25783"/>
    </source>
</evidence>
<dbReference type="InterPro" id="IPR058034">
    <property type="entry name" value="BigA_beta"/>
</dbReference>
<protein>
    <recommendedName>
        <fullName evidence="6">Autotransporter domain-containing protein</fullName>
    </recommendedName>
</protein>
<dbReference type="SUPFAM" id="SSF103515">
    <property type="entry name" value="Autotransporter"/>
    <property type="match status" value="1"/>
</dbReference>
<evidence type="ECO:0000256" key="1">
    <source>
        <dbReference type="SAM" id="MobiDB-lite"/>
    </source>
</evidence>
<evidence type="ECO:0008006" key="6">
    <source>
        <dbReference type="Google" id="ProtNLM"/>
    </source>
</evidence>
<name>A0A2S0PCB2_9NEIS</name>
<dbReference type="EMBL" id="CP028519">
    <property type="protein sequence ID" value="AVY94963.1"/>
    <property type="molecule type" value="Genomic_DNA"/>
</dbReference>
<feature type="domain" description="Autotransporter" evidence="2">
    <location>
        <begin position="1081"/>
        <end position="1247"/>
    </location>
</feature>
<dbReference type="Proteomes" id="UP000244173">
    <property type="component" value="Chromosome"/>
</dbReference>
<accession>A0A2S0PCB2</accession>
<gene>
    <name evidence="4" type="ORF">DAI18_13615</name>
</gene>
<dbReference type="InterPro" id="IPR036709">
    <property type="entry name" value="Autotransporte_beta_dom_sf"/>
</dbReference>
<keyword evidence="5" id="KW-1185">Reference proteome</keyword>
<dbReference type="Gene3D" id="2.40.128.130">
    <property type="entry name" value="Autotransporter beta-domain"/>
    <property type="match status" value="1"/>
</dbReference>
<dbReference type="Pfam" id="PF25783">
    <property type="entry name" value="BigA_beta"/>
    <property type="match status" value="1"/>
</dbReference>
<dbReference type="InterPro" id="IPR005546">
    <property type="entry name" value="Autotransporte_beta"/>
</dbReference>
<evidence type="ECO:0000259" key="2">
    <source>
        <dbReference type="Pfam" id="PF03797"/>
    </source>
</evidence>
<dbReference type="Pfam" id="PF03797">
    <property type="entry name" value="Autotransporter"/>
    <property type="match status" value="1"/>
</dbReference>
<evidence type="ECO:0000313" key="4">
    <source>
        <dbReference type="EMBL" id="AVY94963.1"/>
    </source>
</evidence>
<sequence>MVILAMAGGTGIMPVLASSADGVHRLDPVDIRGSHAVGLALTRDRVFVVSRGGQVADGATGVAIKGEQVGIRLELPFDSRGLDACGVCVRGNAARLTISGIGTVDKAASAIHVTGNEAYLNLYDSPAGTAGHVAGGGTGIWISGGRALILLRDRLTVEGAGSRGVLLKGRSSRIYRTGGEMQVSDGATGIEGLGDLVWATLQAGTLSVRGDGSTGVVLRGSNSLFDAGPGSTLNVTDRAVGLRLVTAGASLAGRIMVTAGATAVQVRGEPGAGSATVVNEYGASLETRGPAAYGLVGSGVAAGSKPMLVNRGLIDVDPAFHGAGQPWPDLPALGLPGHELGVGLSVSAPLDGTGQVHAINEGSIIVRHAGAGMVASRPGASVTNRGLVSLQSNADSPPAYGNLLHAMVALNGGSAINDDIGVIEVNTAYGKAFFADPGSTLVNRGTVRLHGSQMAANHPQTGLPQPGKARAPESNDGLVINSSPWDLSGNRLVIAGADQNIERLLNTSELRNGAVLVGKGGGFTNEGTLDRMRLVAAGSVHNTRSGSMTLSPDRASSVSARFINSGAIKLVQRFKVTGVLVNQAGGEMLLSQAGSIRYGQGGSFANHSVVSADHADHHGRAIYVAGPGNGVGTNAGLLIARGGYGVMSTSGSFGQLPQSVAPMRERSGGRGIFINQGLIDFTADKRATSALYVRSHASHDLLNDHGGIIAMRGNKAVAMRSDSDSQLVNRGTIHLGERGTTETGMTAMMLRQNMPGAIIVNEISGIINVNARRSHAFELPQGGRLINRGLVRLRCGDSSCGVFKDAATRAGDISGSVAAAAYQFAPRFREPVAGHEQRVARSTLAGYVIGTRPDGQAGTLSGGHLDASGVTVDTGFVAGTTARQARFAKVLRGERIDGIEQIRSRSAAWRAQAWRDADGDVGVTLTKNDYRELAPDAALRPLAAALEQDYDGSELFRSLELGSVADIGHALRQLSGAGIRSALKPLQTLEQRFVRLGHDMAETRTGFGLQLVGSRHGRPEARLGRSAYDLVVLRQRFAPGGAAQLTARYGFASLRPGATAADAGLAGHSQLFGLDYAQPLGRGPTLEGEFRYAQHRFDTRRTLRYGSVDLRPQASQRRDRFSGRFALVLAPQRLGGLALAPLLGLTVRHQRDAALTERNAGVYALQLSAARASAVEGVFGLRVRHEAVDARNGRGWRVDAELLGRPTLYRQAAVRQARFASLPDGGRFTLAADRARFGYGGRLSLSHQGKAGRFDLKVYAGRENGMQDRGEPGAGCTYSE</sequence>
<evidence type="ECO:0000313" key="5">
    <source>
        <dbReference type="Proteomes" id="UP000244173"/>
    </source>
</evidence>
<feature type="domain" description="Putative surface-exposed virulence protein BigA beta-sandwich" evidence="3">
    <location>
        <begin position="846"/>
        <end position="929"/>
    </location>
</feature>
<dbReference type="AlphaFoldDB" id="A0A2S0PCB2"/>
<feature type="region of interest" description="Disordered" evidence="1">
    <location>
        <begin position="456"/>
        <end position="477"/>
    </location>
</feature>